<accession>A0A9Q1F8B5</accession>
<dbReference type="Proteomes" id="UP001152622">
    <property type="component" value="Chromosome 8"/>
</dbReference>
<name>A0A9Q1F8B5_SYNKA</name>
<sequence>MKDAPRVSTAQRKGSPEVRPLYRALSGDGSWVYTNPKHRYFRPDSEGISINRATGEIVKGCQVASLARVDLVPGAVIESGEQVDRAADWR</sequence>
<dbReference type="AlphaFoldDB" id="A0A9Q1F8B5"/>
<evidence type="ECO:0000313" key="2">
    <source>
        <dbReference type="Proteomes" id="UP001152622"/>
    </source>
</evidence>
<comment type="caution">
    <text evidence="1">The sequence shown here is derived from an EMBL/GenBank/DDBJ whole genome shotgun (WGS) entry which is preliminary data.</text>
</comment>
<reference evidence="1" key="1">
    <citation type="journal article" date="2023" name="Science">
        <title>Genome structures resolve the early diversification of teleost fishes.</title>
        <authorList>
            <person name="Parey E."/>
            <person name="Louis A."/>
            <person name="Montfort J."/>
            <person name="Bouchez O."/>
            <person name="Roques C."/>
            <person name="Iampietro C."/>
            <person name="Lluch J."/>
            <person name="Castinel A."/>
            <person name="Donnadieu C."/>
            <person name="Desvignes T."/>
            <person name="Floi Bucao C."/>
            <person name="Jouanno E."/>
            <person name="Wen M."/>
            <person name="Mejri S."/>
            <person name="Dirks R."/>
            <person name="Jansen H."/>
            <person name="Henkel C."/>
            <person name="Chen W.J."/>
            <person name="Zahm M."/>
            <person name="Cabau C."/>
            <person name="Klopp C."/>
            <person name="Thompson A.W."/>
            <person name="Robinson-Rechavi M."/>
            <person name="Braasch I."/>
            <person name="Lecointre G."/>
            <person name="Bobe J."/>
            <person name="Postlethwait J.H."/>
            <person name="Berthelot C."/>
            <person name="Roest Crollius H."/>
            <person name="Guiguen Y."/>
        </authorList>
    </citation>
    <scope>NUCLEOTIDE SEQUENCE</scope>
    <source>
        <strain evidence="1">WJC10195</strain>
    </source>
</reference>
<protein>
    <submittedName>
        <fullName evidence="1">Uncharacterized protein</fullName>
    </submittedName>
</protein>
<evidence type="ECO:0000313" key="1">
    <source>
        <dbReference type="EMBL" id="KAJ8352769.1"/>
    </source>
</evidence>
<proteinExistence type="predicted"/>
<organism evidence="1 2">
    <name type="scientific">Synaphobranchus kaupii</name>
    <name type="common">Kaup's arrowtooth eel</name>
    <dbReference type="NCBI Taxonomy" id="118154"/>
    <lineage>
        <taxon>Eukaryota</taxon>
        <taxon>Metazoa</taxon>
        <taxon>Chordata</taxon>
        <taxon>Craniata</taxon>
        <taxon>Vertebrata</taxon>
        <taxon>Euteleostomi</taxon>
        <taxon>Actinopterygii</taxon>
        <taxon>Neopterygii</taxon>
        <taxon>Teleostei</taxon>
        <taxon>Anguilliformes</taxon>
        <taxon>Synaphobranchidae</taxon>
        <taxon>Synaphobranchus</taxon>
    </lineage>
</organism>
<gene>
    <name evidence="1" type="ORF">SKAU_G00242450</name>
</gene>
<keyword evidence="2" id="KW-1185">Reference proteome</keyword>
<dbReference type="EMBL" id="JAINUF010000008">
    <property type="protein sequence ID" value="KAJ8352769.1"/>
    <property type="molecule type" value="Genomic_DNA"/>
</dbReference>